<dbReference type="PROSITE" id="PS00161">
    <property type="entry name" value="ISOCITRATE_LYASE"/>
    <property type="match status" value="1"/>
</dbReference>
<reference evidence="1 2" key="1">
    <citation type="journal article" date="2015" name="Genome Announc.">
        <title>Expanding the biotechnology potential of lactobacilli through comparative genomics of 213 strains and associated genera.</title>
        <authorList>
            <person name="Sun Z."/>
            <person name="Harris H.M."/>
            <person name="McCann A."/>
            <person name="Guo C."/>
            <person name="Argimon S."/>
            <person name="Zhang W."/>
            <person name="Yang X."/>
            <person name="Jeffery I.B."/>
            <person name="Cooney J.C."/>
            <person name="Kagawa T.F."/>
            <person name="Liu W."/>
            <person name="Song Y."/>
            <person name="Salvetti E."/>
            <person name="Wrobel A."/>
            <person name="Rasinkangas P."/>
            <person name="Parkhill J."/>
            <person name="Rea M.C."/>
            <person name="O'Sullivan O."/>
            <person name="Ritari J."/>
            <person name="Douillard F.P."/>
            <person name="Paul Ross R."/>
            <person name="Yang R."/>
            <person name="Briner A.E."/>
            <person name="Felis G.E."/>
            <person name="de Vos W.M."/>
            <person name="Barrangou R."/>
            <person name="Klaenhammer T.R."/>
            <person name="Caufield P.W."/>
            <person name="Cui Y."/>
            <person name="Zhang H."/>
            <person name="O'Toole P.W."/>
        </authorList>
    </citation>
    <scope>NUCLEOTIDE SEQUENCE [LARGE SCALE GENOMIC DNA]</scope>
    <source>
        <strain evidence="1 2">DSM 18527</strain>
    </source>
</reference>
<dbReference type="CDD" id="cd00377">
    <property type="entry name" value="ICL_PEPM"/>
    <property type="match status" value="1"/>
</dbReference>
<comment type="caution">
    <text evidence="1">The sequence shown here is derived from an EMBL/GenBank/DDBJ whole genome shotgun (WGS) entry which is preliminary data.</text>
</comment>
<dbReference type="RefSeq" id="WP_057002436.1">
    <property type="nucleotide sequence ID" value="NZ_AZGA01000016.1"/>
</dbReference>
<dbReference type="PANTHER" id="PTHR42905">
    <property type="entry name" value="PHOSPHOENOLPYRUVATE CARBOXYLASE"/>
    <property type="match status" value="1"/>
</dbReference>
<dbReference type="STRING" id="1423734.FC83_GL001175"/>
<gene>
    <name evidence="1" type="ORF">FC83_GL001175</name>
</gene>
<dbReference type="PATRIC" id="fig|1423734.3.peg.1188"/>
<keyword evidence="2" id="KW-1185">Reference proteome</keyword>
<dbReference type="Gene3D" id="3.20.20.60">
    <property type="entry name" value="Phosphoenolpyruvate-binding domains"/>
    <property type="match status" value="1"/>
</dbReference>
<dbReference type="SUPFAM" id="SSF51621">
    <property type="entry name" value="Phosphoenolpyruvate/pyruvate domain"/>
    <property type="match status" value="1"/>
</dbReference>
<dbReference type="eggNOG" id="COG2513">
    <property type="taxonomic scope" value="Bacteria"/>
</dbReference>
<dbReference type="PANTHER" id="PTHR42905:SF5">
    <property type="entry name" value="CARBOXYVINYL-CARBOXYPHOSPHONATE PHOSPHORYLMUTASE, CHLOROPLASTIC"/>
    <property type="match status" value="1"/>
</dbReference>
<organism evidence="1 2">
    <name type="scientific">Agrilactobacillus composti DSM 18527 = JCM 14202</name>
    <dbReference type="NCBI Taxonomy" id="1423734"/>
    <lineage>
        <taxon>Bacteria</taxon>
        <taxon>Bacillati</taxon>
        <taxon>Bacillota</taxon>
        <taxon>Bacilli</taxon>
        <taxon>Lactobacillales</taxon>
        <taxon>Lactobacillaceae</taxon>
        <taxon>Agrilactobacillus</taxon>
    </lineage>
</organism>
<dbReference type="InterPro" id="IPR015813">
    <property type="entry name" value="Pyrv/PenolPyrv_kinase-like_dom"/>
</dbReference>
<dbReference type="InterPro" id="IPR039556">
    <property type="entry name" value="ICL/PEPM"/>
</dbReference>
<accession>A0A0R1Y4P4</accession>
<dbReference type="GO" id="GO:0016833">
    <property type="term" value="F:oxo-acid-lyase activity"/>
    <property type="evidence" value="ECO:0007669"/>
    <property type="project" value="UniProtKB-ARBA"/>
</dbReference>
<dbReference type="Pfam" id="PF13714">
    <property type="entry name" value="PEP_mutase"/>
    <property type="match status" value="1"/>
</dbReference>
<sequence length="301" mass="32733">MKADKMRQAFRQAVFQKQQALAMIVAPDSLSARVAESVGFKAIFAAGYATSASNLGLPDRGIADFGIMLNKCREIVNAVNIPVFADADTGYGNLTNVRRTVRSYEAIGACGLFLEDQKWPKRCGHMAGKSVEAPEVLAEKIATAVAAREHDDFLIMSRTDARQVYDLDEAIRRSKLYHEAGADMVFIEAPKSIAELQQIAAAFPDVPLMANMIEDGATPSLPTQVLGQMGFSIVVHPTALTYAQTFIDEKVLKNLKATGTTDAAKAHMVTFDKFNQFIGLDKVNAVEARYTPEKIAALIGK</sequence>
<dbReference type="AlphaFoldDB" id="A0A0R1Y4P4"/>
<dbReference type="EMBL" id="AZGA01000016">
    <property type="protein sequence ID" value="KRM35049.1"/>
    <property type="molecule type" value="Genomic_DNA"/>
</dbReference>
<evidence type="ECO:0000313" key="1">
    <source>
        <dbReference type="EMBL" id="KRM35049.1"/>
    </source>
</evidence>
<dbReference type="InterPro" id="IPR018523">
    <property type="entry name" value="Isocitrate_lyase_ph_CS"/>
</dbReference>
<dbReference type="InterPro" id="IPR040442">
    <property type="entry name" value="Pyrv_kinase-like_dom_sf"/>
</dbReference>
<protein>
    <submittedName>
        <fullName evidence="1">Carboxyvinyl-carboxyphosphonate phosphorylmutase</fullName>
    </submittedName>
</protein>
<proteinExistence type="predicted"/>
<dbReference type="Proteomes" id="UP000051236">
    <property type="component" value="Unassembled WGS sequence"/>
</dbReference>
<evidence type="ECO:0000313" key="2">
    <source>
        <dbReference type="Proteomes" id="UP000051236"/>
    </source>
</evidence>
<name>A0A0R1Y4P4_9LACO</name>